<dbReference type="EMBL" id="CP061038">
    <property type="protein sequence ID" value="QNQ08562.1"/>
    <property type="molecule type" value="Genomic_DNA"/>
</dbReference>
<dbReference type="AlphaFoldDB" id="A0A7H0LFV9"/>
<dbReference type="RefSeq" id="WP_187760890.1">
    <property type="nucleotide sequence ID" value="NZ_CP061038.1"/>
</dbReference>
<dbReference type="KEGG" id="spap:H3Z74_17685"/>
<dbReference type="Pfam" id="PF16930">
    <property type="entry name" value="Porin_5"/>
    <property type="match status" value="1"/>
</dbReference>
<sequence length="520" mass="56716">MFSRRFMPLLLAGTALVAAQPAHAQSTDDIGVEILQLLVDEGVIPAQKAQDLLAKAKVAAELRRQREAPASATTIDVSYVPEATRVELREQIKKEVIAEAKTGGWIAPNAMPDWLHGLTISGDFRLRYQGEFFPKSDPLHQVGNFPSFPDFNAINAARGVTNAAGFPIINSTIDRHRVRYRARLGLDAKINDFVSVGVQLASGDDAGAISTNKTLGDYFNKDQIWIDRAFVRLTPVKGVNLIGGRIPNPFVSTDMVWDPDINPEGVVLNLEHGLGGDRSIFATAGYFPLQENEIFGRDRRFYAGQVGVRGTVIDDLHLEAAAAYYDYQNINSIKNAPDGSRLNDYTAPGALAKGNSLFNMRTDGLTTLAGLASDFNLLNVTGAITYTGFGDTGVRLTGDIVKNLAMISRADLLRLDSNSLIKPGALGWQVRLDVGKAHVTKRGDWRFAAAYKRVETDAVLDIFTDSDFGLGGTDVKGYLIEGELGIYKNTSIGVNWYSTDSIERAPFSVDVLQLNLSTRF</sequence>
<reference evidence="2 3" key="1">
    <citation type="submission" date="2020-09" db="EMBL/GenBank/DDBJ databases">
        <title>Sphingomonas sp., a new species isolated from pork steak.</title>
        <authorList>
            <person name="Heidler von Heilborn D."/>
        </authorList>
    </citation>
    <scope>NUCLEOTIDE SEQUENCE [LARGE SCALE GENOMIC DNA]</scope>
    <source>
        <strain evidence="3">S8-3T</strain>
    </source>
</reference>
<evidence type="ECO:0000256" key="1">
    <source>
        <dbReference type="SAM" id="SignalP"/>
    </source>
</evidence>
<keyword evidence="1" id="KW-0732">Signal</keyword>
<feature type="signal peptide" evidence="1">
    <location>
        <begin position="1"/>
        <end position="24"/>
    </location>
</feature>
<evidence type="ECO:0000313" key="3">
    <source>
        <dbReference type="Proteomes" id="UP000516148"/>
    </source>
</evidence>
<name>A0A7H0LFV9_9SPHN</name>
<organism evidence="2 3">
    <name type="scientific">Sphingomonas alpina</name>
    <dbReference type="NCBI Taxonomy" id="653931"/>
    <lineage>
        <taxon>Bacteria</taxon>
        <taxon>Pseudomonadati</taxon>
        <taxon>Pseudomonadota</taxon>
        <taxon>Alphaproteobacteria</taxon>
        <taxon>Sphingomonadales</taxon>
        <taxon>Sphingomonadaceae</taxon>
        <taxon>Sphingomonas</taxon>
    </lineage>
</organism>
<protein>
    <submittedName>
        <fullName evidence="2">Putative porin</fullName>
    </submittedName>
</protein>
<feature type="chain" id="PRO_5028823252" evidence="1">
    <location>
        <begin position="25"/>
        <end position="520"/>
    </location>
</feature>
<dbReference type="Proteomes" id="UP000516148">
    <property type="component" value="Chromosome"/>
</dbReference>
<dbReference type="InterPro" id="IPR032638">
    <property type="entry name" value="Porin_5"/>
</dbReference>
<proteinExistence type="predicted"/>
<gene>
    <name evidence="2" type="ORF">H3Z74_17685</name>
</gene>
<accession>A0A7H0LFV9</accession>
<keyword evidence="3" id="KW-1185">Reference proteome</keyword>
<evidence type="ECO:0000313" key="2">
    <source>
        <dbReference type="EMBL" id="QNQ08562.1"/>
    </source>
</evidence>